<organism evidence="1 2">
    <name type="scientific">Huberarchaeum crystalense</name>
    <dbReference type="NCBI Taxonomy" id="2014257"/>
    <lineage>
        <taxon>Archaea</taxon>
        <taxon>Candidatus Huberarchaeota</taxon>
        <taxon>Candidatus Huberarchaeia</taxon>
        <taxon>Candidatus Huberarchaeales</taxon>
        <taxon>Candidatus Huberarchaeaceae</taxon>
        <taxon>Candidatus Huberarchaeum</taxon>
    </lineage>
</organism>
<gene>
    <name evidence="1" type="ORF">COS22_02305</name>
</gene>
<dbReference type="AlphaFoldDB" id="A0A2H9M710"/>
<evidence type="ECO:0000313" key="2">
    <source>
        <dbReference type="Proteomes" id="UP000230477"/>
    </source>
</evidence>
<accession>A0A2H9M710</accession>
<feature type="non-terminal residue" evidence="1">
    <location>
        <position position="81"/>
    </location>
</feature>
<comment type="caution">
    <text evidence="1">The sequence shown here is derived from an EMBL/GenBank/DDBJ whole genome shotgun (WGS) entry which is preliminary data.</text>
</comment>
<protein>
    <submittedName>
        <fullName evidence="1">Uncharacterized protein</fullName>
    </submittedName>
</protein>
<reference evidence="2" key="1">
    <citation type="submission" date="2017-09" db="EMBL/GenBank/DDBJ databases">
        <title>Depth-based differentiation of microbial function through sediment-hosted aquifers and enrichment of novel symbionts in the deep terrestrial subsurface.</title>
        <authorList>
            <person name="Probst A.J."/>
            <person name="Ladd B."/>
            <person name="Jarett J.K."/>
            <person name="Geller-Mcgrath D.E."/>
            <person name="Sieber C.M.K."/>
            <person name="Emerson J.B."/>
            <person name="Anantharaman K."/>
            <person name="Thomas B.C."/>
            <person name="Malmstrom R."/>
            <person name="Stieglmeier M."/>
            <person name="Klingl A."/>
            <person name="Woyke T."/>
            <person name="Ryan C.M."/>
            <person name="Banfield J.F."/>
        </authorList>
    </citation>
    <scope>NUCLEOTIDE SEQUENCE [LARGE SCALE GENOMIC DNA]</scope>
</reference>
<sequence>MFLDNLIQYNMNKKDKNKENERIQMKMKNIIIKICLLSAILLVLNPIVAAEICECNSCEDCTKKLNDASCTEVYLSKNISA</sequence>
<dbReference type="EMBL" id="PETW01000041">
    <property type="protein sequence ID" value="PIV46293.1"/>
    <property type="molecule type" value="Genomic_DNA"/>
</dbReference>
<name>A0A2H9M710_HUBC1</name>
<dbReference type="Proteomes" id="UP000230477">
    <property type="component" value="Unassembled WGS sequence"/>
</dbReference>
<evidence type="ECO:0000313" key="1">
    <source>
        <dbReference type="EMBL" id="PIV46293.1"/>
    </source>
</evidence>
<proteinExistence type="predicted"/>